<evidence type="ECO:0000313" key="7">
    <source>
        <dbReference type="EMBL" id="RXK86916.1"/>
    </source>
</evidence>
<dbReference type="GO" id="GO:0051537">
    <property type="term" value="F:2 iron, 2 sulfur cluster binding"/>
    <property type="evidence" value="ECO:0007669"/>
    <property type="project" value="UniProtKB-KW"/>
</dbReference>
<feature type="domain" description="Rieske" evidence="6">
    <location>
        <begin position="420"/>
        <end position="506"/>
    </location>
</feature>
<dbReference type="InterPro" id="IPR036188">
    <property type="entry name" value="FAD/NAD-bd_sf"/>
</dbReference>
<dbReference type="AlphaFoldDB" id="A0A4V1MAS7"/>
<name>A0A4V1MAS7_9BACT</name>
<gene>
    <name evidence="7" type="ORF">ESB13_09040</name>
</gene>
<keyword evidence="8" id="KW-1185">Reference proteome</keyword>
<dbReference type="PROSITE" id="PS51296">
    <property type="entry name" value="RIESKE"/>
    <property type="match status" value="1"/>
</dbReference>
<dbReference type="GO" id="GO:0005737">
    <property type="term" value="C:cytoplasm"/>
    <property type="evidence" value="ECO:0007669"/>
    <property type="project" value="TreeGrafter"/>
</dbReference>
<dbReference type="InterPro" id="IPR036922">
    <property type="entry name" value="Rieske_2Fe-2S_sf"/>
</dbReference>
<dbReference type="Gene3D" id="3.30.9.10">
    <property type="entry name" value="D-Amino Acid Oxidase, subunit A, domain 2"/>
    <property type="match status" value="1"/>
</dbReference>
<dbReference type="GO" id="GO:0046872">
    <property type="term" value="F:metal ion binding"/>
    <property type="evidence" value="ECO:0007669"/>
    <property type="project" value="UniProtKB-KW"/>
</dbReference>
<protein>
    <submittedName>
        <fullName evidence="7">FAD-dependent oxidoreductase</fullName>
    </submittedName>
</protein>
<evidence type="ECO:0000256" key="1">
    <source>
        <dbReference type="ARBA" id="ARBA00022714"/>
    </source>
</evidence>
<keyword evidence="5" id="KW-1015">Disulfide bond</keyword>
<keyword evidence="4" id="KW-0411">Iron-sulfur</keyword>
<keyword evidence="2" id="KW-0479">Metal-binding</keyword>
<dbReference type="InterPro" id="IPR006076">
    <property type="entry name" value="FAD-dep_OxRdtase"/>
</dbReference>
<comment type="caution">
    <text evidence="7">The sequence shown here is derived from an EMBL/GenBank/DDBJ whole genome shotgun (WGS) entry which is preliminary data.</text>
</comment>
<proteinExistence type="predicted"/>
<dbReference type="PRINTS" id="PR00162">
    <property type="entry name" value="RIESKE"/>
</dbReference>
<dbReference type="PANTHER" id="PTHR13847">
    <property type="entry name" value="SARCOSINE DEHYDROGENASE-RELATED"/>
    <property type="match status" value="1"/>
</dbReference>
<dbReference type="GO" id="GO:0016020">
    <property type="term" value="C:membrane"/>
    <property type="evidence" value="ECO:0007669"/>
    <property type="project" value="InterPro"/>
</dbReference>
<dbReference type="SUPFAM" id="SSF50022">
    <property type="entry name" value="ISP domain"/>
    <property type="match status" value="1"/>
</dbReference>
<evidence type="ECO:0000256" key="5">
    <source>
        <dbReference type="ARBA" id="ARBA00023157"/>
    </source>
</evidence>
<dbReference type="OrthoDB" id="9767869at2"/>
<keyword evidence="1" id="KW-0001">2Fe-2S</keyword>
<dbReference type="Pfam" id="PF00355">
    <property type="entry name" value="Rieske"/>
    <property type="match status" value="1"/>
</dbReference>
<organism evidence="7 8">
    <name type="scientific">Filimonas effusa</name>
    <dbReference type="NCBI Taxonomy" id="2508721"/>
    <lineage>
        <taxon>Bacteria</taxon>
        <taxon>Pseudomonadati</taxon>
        <taxon>Bacteroidota</taxon>
        <taxon>Chitinophagia</taxon>
        <taxon>Chitinophagales</taxon>
        <taxon>Chitinophagaceae</taxon>
        <taxon>Filimonas</taxon>
    </lineage>
</organism>
<dbReference type="Proteomes" id="UP000290545">
    <property type="component" value="Unassembled WGS sequence"/>
</dbReference>
<evidence type="ECO:0000256" key="2">
    <source>
        <dbReference type="ARBA" id="ARBA00022723"/>
    </source>
</evidence>
<reference evidence="7 8" key="1">
    <citation type="submission" date="2019-01" db="EMBL/GenBank/DDBJ databases">
        <title>Filimonas sp. strain TTM-71.</title>
        <authorList>
            <person name="Chen W.-M."/>
        </authorList>
    </citation>
    <scope>NUCLEOTIDE SEQUENCE [LARGE SCALE GENOMIC DNA]</scope>
    <source>
        <strain evidence="7 8">TTM-71</strain>
    </source>
</reference>
<evidence type="ECO:0000259" key="6">
    <source>
        <dbReference type="PROSITE" id="PS51296"/>
    </source>
</evidence>
<sequence>MINRDGASTSLWQHTIEPYFPVNPVNDNVIFDCIITGGGITGLSTALLLQEQGLKCLVIEAANIGFGTTGGTTAHLNTLLDTPYTVISKNFGEEASRNIAAAVKTAIDLIKTNIARYHISCGFEDADAFLFAQDEEQEKELQDIKKASADAGLSIHDTNAIPVPLPFVAAIKVAGQAKFNPLEYVFGLAKAFEEAGGIILQDTRVTGVVSGSPLVVNTGRGDFTAGHLIYATHIPPGVNLLHLRCVPYRSYAIAATLEDGTYPNDLSYDMYDPYHYYRTQHVNGHDYLIAGGEDHGTGKEEDTNRCLLHLESHIRKHFKVKEINYRWSSQYFEPADGLPYIGYLPGQQDNIYVATGYGGNGMVYSHVAAQLLKGIIMGEKPALERLLDPNRIKPVAGFTNFVSHNADVVKLFLGKLFSGEKISQLAELAHGEAKIVKYEDHKIALYKNENGALHAISPVCTHMKCEVQWNTAEKSWDCPCHGARYDFNGKAITGPADLDLEKLSLD</sequence>
<dbReference type="Gene3D" id="3.50.50.60">
    <property type="entry name" value="FAD/NAD(P)-binding domain"/>
    <property type="match status" value="1"/>
</dbReference>
<dbReference type="InterPro" id="IPR017941">
    <property type="entry name" value="Rieske_2Fe-2S"/>
</dbReference>
<dbReference type="Pfam" id="PF01266">
    <property type="entry name" value="DAO"/>
    <property type="match status" value="1"/>
</dbReference>
<dbReference type="EMBL" id="SDHZ01000001">
    <property type="protein sequence ID" value="RXK86916.1"/>
    <property type="molecule type" value="Genomic_DNA"/>
</dbReference>
<dbReference type="SUPFAM" id="SSF51905">
    <property type="entry name" value="FAD/NAD(P)-binding domain"/>
    <property type="match status" value="1"/>
</dbReference>
<keyword evidence="3" id="KW-0408">Iron</keyword>
<evidence type="ECO:0000313" key="8">
    <source>
        <dbReference type="Proteomes" id="UP000290545"/>
    </source>
</evidence>
<accession>A0A4V1MAS7</accession>
<dbReference type="RefSeq" id="WP_129002665.1">
    <property type="nucleotide sequence ID" value="NZ_SDHZ01000001.1"/>
</dbReference>
<dbReference type="InterPro" id="IPR005805">
    <property type="entry name" value="Rieske_Fe-S_prot_C"/>
</dbReference>
<evidence type="ECO:0000256" key="3">
    <source>
        <dbReference type="ARBA" id="ARBA00023004"/>
    </source>
</evidence>
<dbReference type="Gene3D" id="2.102.10.10">
    <property type="entry name" value="Rieske [2Fe-2S] iron-sulphur domain"/>
    <property type="match status" value="1"/>
</dbReference>
<evidence type="ECO:0000256" key="4">
    <source>
        <dbReference type="ARBA" id="ARBA00023014"/>
    </source>
</evidence>